<protein>
    <recommendedName>
        <fullName evidence="3">PDZ domain-containing protein</fullName>
    </recommendedName>
</protein>
<sequence length="401" mass="45241">MATTEEDTRDEGFAGTEIAATESPPPSPASSDEALEFELAIERTDKGFGIVFAKQEQAGSGNSSLFVDGFVEDEDAGDSTDKRIAALQSQLQLGDTLVGVNEADCRAMDTMEVVGLLRAAAVGSNTLRFSRLQGRNSAEGNQADQGAGSIKGSFMGALMKVRSRIKAEIEGDEEELIREQQENELYEQQWLAEFERCKAEHHTKWETCTYTANEFCGFLFHSSDEQQKVYLLREFPMLMEPWRDVDLKASSLRNRPDWPAARIAHEDEVTYCSLQSPTNSSINHQHTPMVDYPRPPRTIQSSPSLLQALESLRTEFMWSVADISALNKRLEAEEVSSCQDLVMELQRRHSAHFERHYQSRAYPRLTKSICRALERHARELEQRDEHLEATAPCMEPFKINP</sequence>
<evidence type="ECO:0000313" key="4">
    <source>
        <dbReference type="EMBL" id="TMW66489.1"/>
    </source>
</evidence>
<evidence type="ECO:0000313" key="5">
    <source>
        <dbReference type="Proteomes" id="UP000794436"/>
    </source>
</evidence>
<dbReference type="EMBL" id="SPLM01000036">
    <property type="protein sequence ID" value="TMW66489.1"/>
    <property type="molecule type" value="Genomic_DNA"/>
</dbReference>
<proteinExistence type="predicted"/>
<keyword evidence="1" id="KW-0175">Coiled coil</keyword>
<dbReference type="AlphaFoldDB" id="A0A8K1CN07"/>
<evidence type="ECO:0000256" key="1">
    <source>
        <dbReference type="SAM" id="Coils"/>
    </source>
</evidence>
<evidence type="ECO:0000256" key="2">
    <source>
        <dbReference type="SAM" id="MobiDB-lite"/>
    </source>
</evidence>
<gene>
    <name evidence="4" type="ORF">Poli38472_004254</name>
</gene>
<reference evidence="4" key="1">
    <citation type="submission" date="2019-03" db="EMBL/GenBank/DDBJ databases">
        <title>Long read genome sequence of the mycoparasitic Pythium oligandrum ATCC 38472 isolated from sugarbeet rhizosphere.</title>
        <authorList>
            <person name="Gaulin E."/>
        </authorList>
    </citation>
    <scope>NUCLEOTIDE SEQUENCE</scope>
    <source>
        <strain evidence="4">ATCC 38472_TT</strain>
    </source>
</reference>
<organism evidence="4 5">
    <name type="scientific">Pythium oligandrum</name>
    <name type="common">Mycoparasitic fungus</name>
    <dbReference type="NCBI Taxonomy" id="41045"/>
    <lineage>
        <taxon>Eukaryota</taxon>
        <taxon>Sar</taxon>
        <taxon>Stramenopiles</taxon>
        <taxon>Oomycota</taxon>
        <taxon>Peronosporomycetes</taxon>
        <taxon>Pythiales</taxon>
        <taxon>Pythiaceae</taxon>
        <taxon>Pythium</taxon>
    </lineage>
</organism>
<feature type="region of interest" description="Disordered" evidence="2">
    <location>
        <begin position="1"/>
        <end position="32"/>
    </location>
</feature>
<dbReference type="InterPro" id="IPR036034">
    <property type="entry name" value="PDZ_sf"/>
</dbReference>
<dbReference type="SUPFAM" id="SSF50156">
    <property type="entry name" value="PDZ domain-like"/>
    <property type="match status" value="1"/>
</dbReference>
<dbReference type="Gene3D" id="2.30.42.10">
    <property type="match status" value="1"/>
</dbReference>
<keyword evidence="5" id="KW-1185">Reference proteome</keyword>
<dbReference type="OrthoDB" id="123971at2759"/>
<dbReference type="PROSITE" id="PS50106">
    <property type="entry name" value="PDZ"/>
    <property type="match status" value="1"/>
</dbReference>
<comment type="caution">
    <text evidence="4">The sequence shown here is derived from an EMBL/GenBank/DDBJ whole genome shotgun (WGS) entry which is preliminary data.</text>
</comment>
<feature type="domain" description="PDZ" evidence="3">
    <location>
        <begin position="38"/>
        <end position="120"/>
    </location>
</feature>
<dbReference type="InterPro" id="IPR001478">
    <property type="entry name" value="PDZ"/>
</dbReference>
<evidence type="ECO:0000259" key="3">
    <source>
        <dbReference type="PROSITE" id="PS50106"/>
    </source>
</evidence>
<feature type="coiled-coil region" evidence="1">
    <location>
        <begin position="162"/>
        <end position="189"/>
    </location>
</feature>
<dbReference type="Proteomes" id="UP000794436">
    <property type="component" value="Unassembled WGS sequence"/>
</dbReference>
<name>A0A8K1CN07_PYTOL</name>
<accession>A0A8K1CN07</accession>